<dbReference type="Proteomes" id="UP000051497">
    <property type="component" value="Unassembled WGS sequence"/>
</dbReference>
<name>A0A0Q9YUS8_9GAMM</name>
<dbReference type="PANTHER" id="PTHR11102">
    <property type="entry name" value="SEL-1-LIKE PROTEIN"/>
    <property type="match status" value="1"/>
</dbReference>
<dbReference type="Pfam" id="PF08238">
    <property type="entry name" value="Sel1"/>
    <property type="match status" value="6"/>
</dbReference>
<dbReference type="EMBL" id="LKAJ02000001">
    <property type="protein sequence ID" value="MCS5710719.1"/>
    <property type="molecule type" value="Genomic_DNA"/>
</dbReference>
<feature type="compositionally biased region" description="Basic residues" evidence="1">
    <location>
        <begin position="107"/>
        <end position="117"/>
    </location>
</feature>
<protein>
    <submittedName>
        <fullName evidence="2">Localization factor PodJL</fullName>
    </submittedName>
    <submittedName>
        <fullName evidence="3">Sel1 repeat family protein</fullName>
    </submittedName>
</protein>
<gene>
    <name evidence="2" type="primary">podJ_3</name>
    <name evidence="3" type="ORF">HT99x_004705</name>
    <name evidence="2" type="ORF">HT99x_02179</name>
</gene>
<dbReference type="PATRIC" id="fig|1590043.3.peg.2225"/>
<evidence type="ECO:0000313" key="2">
    <source>
        <dbReference type="EMBL" id="KRG20692.1"/>
    </source>
</evidence>
<dbReference type="RefSeq" id="WP_075066800.1">
    <property type="nucleotide sequence ID" value="NZ_LKAJ02000001.1"/>
</dbReference>
<dbReference type="InterPro" id="IPR006597">
    <property type="entry name" value="Sel1-like"/>
</dbReference>
<dbReference type="STRING" id="295108.HT99x_02179"/>
<feature type="compositionally biased region" description="Polar residues" evidence="1">
    <location>
        <begin position="153"/>
        <end position="166"/>
    </location>
</feature>
<organism evidence="2">
    <name type="scientific">Candidatus Berkiella aquae</name>
    <dbReference type="NCBI Taxonomy" id="295108"/>
    <lineage>
        <taxon>Bacteria</taxon>
        <taxon>Pseudomonadati</taxon>
        <taxon>Pseudomonadota</taxon>
        <taxon>Gammaproteobacteria</taxon>
        <taxon>Candidatus Berkiellales</taxon>
        <taxon>Candidatus Berkiellaceae</taxon>
        <taxon>Candidatus Berkiella</taxon>
    </lineage>
</organism>
<dbReference type="SUPFAM" id="SSF81901">
    <property type="entry name" value="HCP-like"/>
    <property type="match status" value="3"/>
</dbReference>
<accession>A0A0Q9YUS8</accession>
<keyword evidence="4" id="KW-1185">Reference proteome</keyword>
<evidence type="ECO:0000256" key="1">
    <source>
        <dbReference type="SAM" id="MobiDB-lite"/>
    </source>
</evidence>
<reference evidence="3" key="2">
    <citation type="journal article" date="2016" name="Genome Announc.">
        <title>Draft Genome Sequences of Two Novel Amoeba-Resistant Intranuclear Bacteria, 'Candidatus Berkiella cookevillensis' and 'Candidatus Berkiella aquae'.</title>
        <authorList>
            <person name="Mehari Y.T."/>
            <person name="Arivett B.A."/>
            <person name="Farone A.L."/>
            <person name="Gunderson J.H."/>
            <person name="Farone M.B."/>
        </authorList>
    </citation>
    <scope>NUCLEOTIDE SEQUENCE</scope>
    <source>
        <strain evidence="3">HT99</strain>
    </source>
</reference>
<feature type="region of interest" description="Disordered" evidence="1">
    <location>
        <begin position="89"/>
        <end position="166"/>
    </location>
</feature>
<evidence type="ECO:0000313" key="3">
    <source>
        <dbReference type="EMBL" id="MCS5710719.1"/>
    </source>
</evidence>
<sequence>MHFKQLGSLLLLAWPMLSVGNDGENYSAETGFKRKLPLTQAAHQTTIAINRTQEKALEKLKESTTLENYSATTGFKRSLPVAPKINHQLTPMQKTITDSKPSAPEKRKQRVAKKKKYTLLTKRQIQKENAKTQKVQQDKNNEHNKNELHAKNVKSQKIQTANHAQSGKSMSSLIAELFKAKPNTAKNNVSTKQSLEHKVITNAKTVDPAIFAKKCADLYNKHQYTKALKACEKAAENHDHASQLALAKMYSIGSDSAAPDYVKSLHYATLAANQNNPEAQFFMALCFENGIGVSKDTKAAHRWYQRAVNNGLPNAKSISAASSTVNLEKMFWPGATEYQNALKELKKADTHKKGIESLQLAAEHGHPLAEYQLAMQYLQGNDIAQDDAKALHWLSKSAEKDNHQAQSYLAWMSFLGLGAQANTQVALNWFIAAKQPHDENDIQDSLQNKLAQLSSVPVRTQISDKKQQIANFQRGIDLIEMSENGSAEGIALVTKAAEQNNIDAQLYLARLYEQGEKAPANSKMIFKWYEQAAIAGNADAQYALGWLYYHGQGVSKDSELAAQWFAKANRSGDTRANEAIAFLDSQSAKETAMTMPANLTPAKPTIASRVKDKITDNMKGIVKALGLSGLKGYSRHS</sequence>
<proteinExistence type="predicted"/>
<dbReference type="OrthoDB" id="6114904at2"/>
<dbReference type="PANTHER" id="PTHR11102:SF160">
    <property type="entry name" value="ERAD-ASSOCIATED E3 UBIQUITIN-PROTEIN LIGASE COMPONENT HRD3"/>
    <property type="match status" value="1"/>
</dbReference>
<reference evidence="2" key="1">
    <citation type="submission" date="2015-09" db="EMBL/GenBank/DDBJ databases">
        <title>Draft Genome Sequences of Two Novel Amoeba-resistant Intranuclear Bacteria, Candidatus Berkiella cookevillensis and Candidatus Berkiella aquae.</title>
        <authorList>
            <person name="Mehari Y.T."/>
            <person name="Arivett B.A."/>
            <person name="Farone A.L."/>
            <person name="Gunderson J.H."/>
            <person name="Farone M.B."/>
        </authorList>
    </citation>
    <scope>NUCLEOTIDE SEQUENCE [LARGE SCALE GENOMIC DNA]</scope>
    <source>
        <strain evidence="2">HT99</strain>
    </source>
</reference>
<feature type="compositionally biased region" description="Basic and acidic residues" evidence="1">
    <location>
        <begin position="125"/>
        <end position="150"/>
    </location>
</feature>
<dbReference type="SMART" id="SM00671">
    <property type="entry name" value="SEL1"/>
    <property type="match status" value="6"/>
</dbReference>
<dbReference type="AlphaFoldDB" id="A0A0Q9YUS8"/>
<dbReference type="InterPro" id="IPR050767">
    <property type="entry name" value="Sel1_AlgK"/>
</dbReference>
<dbReference type="InterPro" id="IPR011990">
    <property type="entry name" value="TPR-like_helical_dom_sf"/>
</dbReference>
<evidence type="ECO:0000313" key="4">
    <source>
        <dbReference type="Proteomes" id="UP000051497"/>
    </source>
</evidence>
<dbReference type="EMBL" id="LKAJ01000009">
    <property type="protein sequence ID" value="KRG20692.1"/>
    <property type="molecule type" value="Genomic_DNA"/>
</dbReference>
<dbReference type="Gene3D" id="1.25.40.10">
    <property type="entry name" value="Tetratricopeptide repeat domain"/>
    <property type="match status" value="3"/>
</dbReference>
<reference evidence="3" key="3">
    <citation type="submission" date="2021-06" db="EMBL/GenBank/DDBJ databases">
        <title>Genomic Description and Analysis of Intracellular Bacteria, Candidatus Berkiella cookevillensis and Candidatus Berkiella aquae.</title>
        <authorList>
            <person name="Kidane D.T."/>
            <person name="Mehari Y.T."/>
            <person name="Rice F.C."/>
            <person name="Arivett B.A."/>
            <person name="Farone A.L."/>
            <person name="Berk S.G."/>
            <person name="Farone M.B."/>
        </authorList>
    </citation>
    <scope>NUCLEOTIDE SEQUENCE</scope>
    <source>
        <strain evidence="3">HT99</strain>
    </source>
</reference>
<comment type="caution">
    <text evidence="2">The sequence shown here is derived from an EMBL/GenBank/DDBJ whole genome shotgun (WGS) entry which is preliminary data.</text>
</comment>
<feature type="compositionally biased region" description="Polar residues" evidence="1">
    <location>
        <begin position="89"/>
        <end position="100"/>
    </location>
</feature>